<dbReference type="SUPFAM" id="SSF53901">
    <property type="entry name" value="Thiolase-like"/>
    <property type="match status" value="1"/>
</dbReference>
<keyword evidence="8" id="KW-1185">Reference proteome</keyword>
<protein>
    <submittedName>
        <fullName evidence="7">Phenolphthiocerol synthesis polyketide synthase type I Pks15/1</fullName>
        <ecNumber evidence="7">2.3.1.41</ecNumber>
    </submittedName>
</protein>
<dbReference type="Pfam" id="PF00698">
    <property type="entry name" value="Acyl_transf_1"/>
    <property type="match status" value="1"/>
</dbReference>
<feature type="compositionally biased region" description="Pro residues" evidence="4">
    <location>
        <begin position="1639"/>
        <end position="1658"/>
    </location>
</feature>
<dbReference type="GO" id="GO:0004315">
    <property type="term" value="F:3-oxoacyl-[acyl-carrier-protein] synthase activity"/>
    <property type="evidence" value="ECO:0007669"/>
    <property type="project" value="UniProtKB-EC"/>
</dbReference>
<gene>
    <name evidence="7" type="ORF">OJF2_10890</name>
</gene>
<keyword evidence="1" id="KW-0596">Phosphopantetheine</keyword>
<dbReference type="SUPFAM" id="SSF51735">
    <property type="entry name" value="NAD(P)-binding Rossmann-fold domains"/>
    <property type="match status" value="2"/>
</dbReference>
<dbReference type="InterPro" id="IPR014043">
    <property type="entry name" value="Acyl_transferase_dom"/>
</dbReference>
<dbReference type="Proteomes" id="UP000324233">
    <property type="component" value="Chromosome"/>
</dbReference>
<dbReference type="PANTHER" id="PTHR43074">
    <property type="entry name" value="OMEGA-3 POLYUNSATURATED FATTY ACID SYNTHASE PFAB-RELATED"/>
    <property type="match status" value="1"/>
</dbReference>
<dbReference type="PROSITE" id="PS50075">
    <property type="entry name" value="CARRIER"/>
    <property type="match status" value="1"/>
</dbReference>
<feature type="domain" description="Carrier" evidence="5">
    <location>
        <begin position="1843"/>
        <end position="1927"/>
    </location>
</feature>
<feature type="region of interest" description="Disordered" evidence="4">
    <location>
        <begin position="1780"/>
        <end position="1843"/>
    </location>
</feature>
<dbReference type="InterPro" id="IPR001227">
    <property type="entry name" value="Ac_transferase_dom_sf"/>
</dbReference>
<name>A0A5B9VYB5_9BACT</name>
<dbReference type="PROSITE" id="PS52004">
    <property type="entry name" value="KS3_2"/>
    <property type="match status" value="1"/>
</dbReference>
<dbReference type="InterPro" id="IPR036736">
    <property type="entry name" value="ACP-like_sf"/>
</dbReference>
<dbReference type="InterPro" id="IPR013785">
    <property type="entry name" value="Aldolase_TIM"/>
</dbReference>
<dbReference type="Gene3D" id="1.10.1200.10">
    <property type="entry name" value="ACP-like"/>
    <property type="match status" value="1"/>
</dbReference>
<dbReference type="InterPro" id="IPR016036">
    <property type="entry name" value="Malonyl_transacylase_ACP-bd"/>
</dbReference>
<feature type="compositionally biased region" description="Low complexity" evidence="4">
    <location>
        <begin position="1799"/>
        <end position="1811"/>
    </location>
</feature>
<organism evidence="7 8">
    <name type="scientific">Aquisphaera giovannonii</name>
    <dbReference type="NCBI Taxonomy" id="406548"/>
    <lineage>
        <taxon>Bacteria</taxon>
        <taxon>Pseudomonadati</taxon>
        <taxon>Planctomycetota</taxon>
        <taxon>Planctomycetia</taxon>
        <taxon>Isosphaerales</taxon>
        <taxon>Isosphaeraceae</taxon>
        <taxon>Aquisphaera</taxon>
    </lineage>
</organism>
<dbReference type="SUPFAM" id="SSF55048">
    <property type="entry name" value="Probable ACP-binding domain of malonyl-CoA ACP transacylase"/>
    <property type="match status" value="1"/>
</dbReference>
<dbReference type="InterPro" id="IPR014030">
    <property type="entry name" value="Ketoacyl_synth_N"/>
</dbReference>
<dbReference type="EMBL" id="CP042997">
    <property type="protein sequence ID" value="QEH32610.1"/>
    <property type="molecule type" value="Genomic_DNA"/>
</dbReference>
<dbReference type="Gene3D" id="3.40.47.10">
    <property type="match status" value="1"/>
</dbReference>
<keyword evidence="7" id="KW-0012">Acyltransferase</keyword>
<dbReference type="InterPro" id="IPR009081">
    <property type="entry name" value="PP-bd_ACP"/>
</dbReference>
<dbReference type="InterPro" id="IPR032821">
    <property type="entry name" value="PKS_assoc"/>
</dbReference>
<feature type="domain" description="Ketosynthase family 3 (KS3)" evidence="6">
    <location>
        <begin position="684"/>
        <end position="1135"/>
    </location>
</feature>
<dbReference type="InterPro" id="IPR013968">
    <property type="entry name" value="PKS_KR"/>
</dbReference>
<dbReference type="EC" id="2.3.1.41" evidence="7"/>
<proteinExistence type="predicted"/>
<keyword evidence="3 7" id="KW-0808">Transferase</keyword>
<dbReference type="SMART" id="SM00825">
    <property type="entry name" value="PKS_KS"/>
    <property type="match status" value="1"/>
</dbReference>
<evidence type="ECO:0000259" key="6">
    <source>
        <dbReference type="PROSITE" id="PS52004"/>
    </source>
</evidence>
<reference evidence="7 8" key="1">
    <citation type="submission" date="2019-08" db="EMBL/GenBank/DDBJ databases">
        <title>Deep-cultivation of Planctomycetes and their phenomic and genomic characterization uncovers novel biology.</title>
        <authorList>
            <person name="Wiegand S."/>
            <person name="Jogler M."/>
            <person name="Boedeker C."/>
            <person name="Pinto D."/>
            <person name="Vollmers J."/>
            <person name="Rivas-Marin E."/>
            <person name="Kohn T."/>
            <person name="Peeters S.H."/>
            <person name="Heuer A."/>
            <person name="Rast P."/>
            <person name="Oberbeckmann S."/>
            <person name="Bunk B."/>
            <person name="Jeske O."/>
            <person name="Meyerdierks A."/>
            <person name="Storesund J.E."/>
            <person name="Kallscheuer N."/>
            <person name="Luecker S."/>
            <person name="Lage O.M."/>
            <person name="Pohl T."/>
            <person name="Merkel B.J."/>
            <person name="Hornburger P."/>
            <person name="Mueller R.-W."/>
            <person name="Bruemmer F."/>
            <person name="Labrenz M."/>
            <person name="Spormann A.M."/>
            <person name="Op den Camp H."/>
            <person name="Overmann J."/>
            <person name="Amann R."/>
            <person name="Jetten M.S.M."/>
            <person name="Mascher T."/>
            <person name="Medema M.H."/>
            <person name="Devos D.P."/>
            <person name="Kaster A.-K."/>
            <person name="Ovreas L."/>
            <person name="Rohde M."/>
            <person name="Galperin M.Y."/>
            <person name="Jogler C."/>
        </authorList>
    </citation>
    <scope>NUCLEOTIDE SEQUENCE [LARGE SCALE GENOMIC DNA]</scope>
    <source>
        <strain evidence="7 8">OJF2</strain>
    </source>
</reference>
<dbReference type="InterPro" id="IPR016039">
    <property type="entry name" value="Thiolase-like"/>
</dbReference>
<evidence type="ECO:0000313" key="8">
    <source>
        <dbReference type="Proteomes" id="UP000324233"/>
    </source>
</evidence>
<feature type="compositionally biased region" description="Pro residues" evidence="4">
    <location>
        <begin position="1933"/>
        <end position="1952"/>
    </location>
</feature>
<dbReference type="Gene3D" id="3.40.50.720">
    <property type="entry name" value="NAD(P)-binding Rossmann-like Domain"/>
    <property type="match status" value="1"/>
</dbReference>
<evidence type="ECO:0000256" key="4">
    <source>
        <dbReference type="SAM" id="MobiDB-lite"/>
    </source>
</evidence>
<dbReference type="Gene3D" id="3.40.366.10">
    <property type="entry name" value="Malonyl-Coenzyme A Acyl Carrier Protein, domain 2"/>
    <property type="match status" value="1"/>
</dbReference>
<dbReference type="InterPro" id="IPR014031">
    <property type="entry name" value="Ketoacyl_synth_C"/>
</dbReference>
<dbReference type="InterPro" id="IPR016035">
    <property type="entry name" value="Acyl_Trfase/lysoPLipase"/>
</dbReference>
<dbReference type="SMART" id="SM00827">
    <property type="entry name" value="PKS_AT"/>
    <property type="match status" value="1"/>
</dbReference>
<dbReference type="Pfam" id="PF03060">
    <property type="entry name" value="NMO"/>
    <property type="match status" value="1"/>
</dbReference>
<feature type="region of interest" description="Disordered" evidence="4">
    <location>
        <begin position="1930"/>
        <end position="1967"/>
    </location>
</feature>
<feature type="region of interest" description="Disordered" evidence="4">
    <location>
        <begin position="1599"/>
        <end position="1724"/>
    </location>
</feature>
<sequence>MVLNRESPAMHWNEHRIIVTAPPGLDGAGIVAAASRSGGLGILDGMEPDARDRGRSRMRGLKVAAYAMRIPAAAVVRGDAGMAEAALKAVVLPGGEAEQVLAEACRVVKGGGRGVLVEAASIAEVEAALRAGADGLVAMGEEVGGPSGTESAFILLQAILARTDRPAWVRGGIGPRVAAGCVAAGAAGVVLDGAILLARESPLTPEARARIAGWDGSEAVRIAPAGGRGVRVFAMPTSPALARLREAARVGGEAWTRAAAREVGWGHDQAWPIGQDAAFAGGLSAHATVGGIMREFERAIARGIDGAASARPLAAGSPLARDHGCELPILQGPMTRVSDVAPFAEAVATEGGLPFVALALLRRPAAEALLAETARRLGGRPWGVGLLGFAPADLREEQLEAVRNAKPPFALIAGGRPDQAAGLEKEGIAAYLHVPSPGLLDQYLRSGARRFILEGRECGGHVGPRSSFLLWEQACRVLDEAIASGIDAASLSVVFAGGIHDARSAALVAATAGDLAAKGVRIGVLMGTAYLFTREAVASGAIVERFQREAIRCRGTVLLESGPGHLVRVAPSPFVDAFDEERGRLLARGVPHDEVREALERLNAGRLRIAAKGVDRGDGTGSPLVPVPEERQAADGLYMIGQVAALRGEVTTMRDLHRDVTSGATDRIGRLASARTDEPEAASPAAIAIVGMAALLPGAKDVASFWANSLQGTDAITEVPGDRWDWRPYYDPDPKAPDKIYSKWGGFVPDLPFDPLRYGMPPATLPSMEPAQLLALEVARAALADAGYANRPFAKDRTAVVLGMGGGAAQVSMGYAFRSYLPMLDAVIPGGGAAAMEKCEGLLPEWTEDSFPGFLLNVTAGRIANRLDLGGANYTVDAACGSSLAALTLAVRELRQGAADMVLLGGVDTVQNPFTYLAFSKTQAFSPRGRCRPFDASADGIVISEGVAAVVLKRLEDAERDGDRIYAVIRGVGSSSDGRAKGLTAPNDDGQVRALERAYREAGVDPATVGYVEAHGTGTAVGDAVEIDALGRLLHARGVKAGGCVVGSVKSQIGHTKCAAGLAGLIHATLALKHRVLPPTIGIETPSPRLKQNGGTLRVNVEPQPWIHAAADRPRRAGVSAFGFGGTNFHAVLEAYDDDPASGPEAPTPDWPAELFAWSAGDRASLLLELDRLADRLAAGARPPLRDLSHAVNTRFESAPGGHALALVAESHEDLVARLDVARRAIRSGTRELADPRGIHYKAAPAFPGGKVAFVFPGQGSQAVNMLSELAVHLGEVRGAFDDFDAALVAEGREPIGPRVFPAPAFDDEARAGQAEALRATEVAQPAIGAASVGLLRLLDRLGLRADMAAGHSFGELVALHAAGSIDAKGLATLAEARGRLMREAGGDAPGAMVALMAGPDAVRPLIADLGGTRLVNLNGPRQSVVAGPREEVDRVLERAEARRIRGRRLPVAAAFHTPRMEPARAPLAGEAARRLGKAPSFPVFSNLDAAAHPADPVAIADRLGEHAASPVRFAEMIEAMADQGARVFVEVGPGGVLTSLIGSILGDRPHLGVACESPGRQGLAGLLHALARLAAAGLRPRLGELTRGRCGRVLDLEDLPAGDGSQPLPASTWMVNGSRARPLHAPEPRRLGQAGLTPPAPAPAPHAPPASPAPPRRTPAARPVEPAANGSASNGKMHEGIRTMHAHTNNGGPQAASPSLPESPPPATAAVATPASTPPAEGLPAGAERVMAAFQETMRSFLEVQRTTMLAYLTGRPEPAATVPAPGTAVATPAVAYASPAPPKAAPAPAAPKPAPQPAVRAATRTAPAHAEAREPSPAPAPASPAPPVVGKSGPEPAAAAAGRDEIASKLLDIVRERTGYPLEVLKLELDLEADLGIDSIKRVEILGKLRDAFPGIGGASDPEAMDKLAGARTLAAIVDRVEKSLGRPAVELPPPQAEPTAPAPTVPAPAPSANGKAHGEPRGTPRRLLLEPVPAPLEGGEAGLADGGVVVITPDDRGIAEALEVSIRSRGWKTAVIGGPASRLDWTSQAAIEEVLGRARLAGPLAGLVHLTPLRSARAEELDPAAWSRRMNPEARGLFLLAKGMAGDLEEAAARGGASLIAATAMGGQLASAGVAGEAAGFFPGHGAVSGLIKTIAREWTAVRTRVVDLDAREAPKKLASRLLGELLNEDRWSEVGYNGPRRIRLRSVPSRLAAKAEAAPLLAPGEPVLMTGGARGITSLVAAEMARRWKPTLLLLGTTPLPDGPADAELERLEDPAALKSAIYDRLRRGGRLAGPADLEVAYQSLRRGREVRRSLEALRALGARVEYAQADVRDPARLAGVLDGWRGLFGDPVGLIHGAGLIRDKLLTEKSIESFDRVLGTKLDGALNVVGLLRPERLRFSVFFSSIAGRFGNEGQSDYAAANDALNKLAVWLDRRWPGRVVAPIWGPWAGIGMVSDLADHLASRGLGMIAPKAGVAALMDELTRGRKGDVEVILAGDLGSLEAPIARKAARRLEAVR</sequence>
<evidence type="ECO:0000256" key="1">
    <source>
        <dbReference type="ARBA" id="ARBA00022450"/>
    </source>
</evidence>
<evidence type="ECO:0000313" key="7">
    <source>
        <dbReference type="EMBL" id="QEH32610.1"/>
    </source>
</evidence>
<dbReference type="Pfam" id="PF08659">
    <property type="entry name" value="KR"/>
    <property type="match status" value="1"/>
</dbReference>
<dbReference type="CDD" id="cd00833">
    <property type="entry name" value="PKS"/>
    <property type="match status" value="1"/>
</dbReference>
<dbReference type="SUPFAM" id="SSF52151">
    <property type="entry name" value="FabD/lysophospholipase-like"/>
    <property type="match status" value="1"/>
</dbReference>
<dbReference type="Pfam" id="PF16197">
    <property type="entry name" value="KAsynt_C_assoc"/>
    <property type="match status" value="1"/>
</dbReference>
<evidence type="ECO:0000259" key="5">
    <source>
        <dbReference type="PROSITE" id="PS50075"/>
    </source>
</evidence>
<feature type="compositionally biased region" description="Pro residues" evidence="4">
    <location>
        <begin position="1818"/>
        <end position="1829"/>
    </location>
</feature>
<dbReference type="SUPFAM" id="SSF47336">
    <property type="entry name" value="ACP-like"/>
    <property type="match status" value="1"/>
</dbReference>
<dbReference type="InterPro" id="IPR052568">
    <property type="entry name" value="PKS-FAS_Synthase"/>
</dbReference>
<evidence type="ECO:0000256" key="3">
    <source>
        <dbReference type="ARBA" id="ARBA00022679"/>
    </source>
</evidence>
<dbReference type="KEGG" id="agv:OJF2_10890"/>
<feature type="compositionally biased region" description="Pro residues" evidence="4">
    <location>
        <begin position="1781"/>
        <end position="1798"/>
    </location>
</feature>
<dbReference type="InterPro" id="IPR020841">
    <property type="entry name" value="PKS_Beta-ketoAc_synthase_dom"/>
</dbReference>
<dbReference type="PANTHER" id="PTHR43074:SF1">
    <property type="entry name" value="BETA-KETOACYL SYNTHASE FAMILY PROTEIN-RELATED"/>
    <property type="match status" value="1"/>
</dbReference>
<dbReference type="InterPro" id="IPR057326">
    <property type="entry name" value="KR_dom"/>
</dbReference>
<keyword evidence="2" id="KW-0597">Phosphoprotein</keyword>
<dbReference type="Pfam" id="PF02801">
    <property type="entry name" value="Ketoacyl-synt_C"/>
    <property type="match status" value="1"/>
</dbReference>
<dbReference type="InterPro" id="IPR036291">
    <property type="entry name" value="NAD(P)-bd_dom_sf"/>
</dbReference>
<dbReference type="Pfam" id="PF00109">
    <property type="entry name" value="ketoacyl-synt"/>
    <property type="match status" value="1"/>
</dbReference>
<dbReference type="Pfam" id="PF00550">
    <property type="entry name" value="PP-binding"/>
    <property type="match status" value="1"/>
</dbReference>
<evidence type="ECO:0000256" key="2">
    <source>
        <dbReference type="ARBA" id="ARBA00022553"/>
    </source>
</evidence>
<dbReference type="SUPFAM" id="SSF51412">
    <property type="entry name" value="Inosine monophosphate dehydrogenase (IMPDH)"/>
    <property type="match status" value="2"/>
</dbReference>
<dbReference type="SMART" id="SM00822">
    <property type="entry name" value="PKS_KR"/>
    <property type="match status" value="1"/>
</dbReference>
<feature type="compositionally biased region" description="Low complexity" evidence="4">
    <location>
        <begin position="1659"/>
        <end position="1669"/>
    </location>
</feature>
<accession>A0A5B9VYB5</accession>
<dbReference type="Gene3D" id="3.20.20.70">
    <property type="entry name" value="Aldolase class I"/>
    <property type="match status" value="2"/>
</dbReference>
<feature type="compositionally biased region" description="Low complexity" evidence="4">
    <location>
        <begin position="1709"/>
        <end position="1721"/>
    </location>
</feature>